<dbReference type="PANTHER" id="PTHR33794:SF1">
    <property type="entry name" value="BACILLOLYSIN"/>
    <property type="match status" value="1"/>
</dbReference>
<sequence length="909" mass="95972">MRDTAQGSVALSTSSATGKVGFIRAGKDGDLMPGVQAESSAQAAAKATSYLDKYAPAFGARPDELVQGKTLSTPYGWTVTYTQSYRGVPVFGAMLKANVDRQGDLTSVNGYAAPGLTLSTTPQHSATEAAQRAIAFVKAHPAEGVKDMSGLEATVNQLVVYRMGAVKGEAGAAILAHQIEVTNKKTVRDTVIVDATTGKVVNRYSMMDTALDRHLYEAVVNNNQLSFNQVWQEGDPLPGDLNNDQINLVETAGDSYWFYNNTWGRDSYDGNGASMLTVNNDPRIACPNANWNGVTTNYCNGVTSDDVVAHEWGHAYTEYTSGLIYQWQSGALNESYSDVWGETIDLINARDDAGETNGARADGACSSYTRGPVELEINSPAEIAKVCDAAPAAWGPVIDQTGFTDDVVVGLDATGDGDTNTNGCSAFSNAGAIAGNFVYVDRGFCAFQDKVSNAEDAGATGIVVGDHTDEVPFSMSGTADIPGVMIRPEDGAAIKTATGTVNVTMRAQPADPTDDSYRWLIGEKSPAFGGAIRDMWTPTCYGDPGKVSDAEYRCGTDDQGGVHSNSGVTNHAYALLVDGGSYNGVDVNGIGLDKAAQVWWRAQTAYLTPTSDFGDMANALDSSCLSLVGEDIQELSTSPDSPGAPAEPITTADCLSVSAAVLATELRKDPTEQCDFQPLLAKGAPSACGAGSKAKTVWQETFNSGLGKWKQSEEVVYNKGRGYKWKGGVAPDHSTLTAYAPDPQGGSCSGSTGDISSRNSLISPKITMPKKNANNGRLTFDHYVATELGYDGGNVKISVNGGGYQLVKPGAFQYNAYNAHLESAAAGNTNPLEGEWGFTGTDGGKTTGSWGQSQIDLRKLDIGKGDSFKIRFDFGRDGCGGNDGWYVDDVTVKICKNVATRQQELGTKS</sequence>
<gene>
    <name evidence="9" type="ORF">ACFPGP_23165</name>
</gene>
<dbReference type="SUPFAM" id="SSF55486">
    <property type="entry name" value="Metalloproteases ('zincins'), catalytic domain"/>
    <property type="match status" value="1"/>
</dbReference>
<dbReference type="InterPro" id="IPR046450">
    <property type="entry name" value="PA_dom_sf"/>
</dbReference>
<feature type="domain" description="MAM" evidence="8">
    <location>
        <begin position="672"/>
        <end position="897"/>
    </location>
</feature>
<dbReference type="InterPro" id="IPR050728">
    <property type="entry name" value="Zinc_Metalloprotease_M4"/>
</dbReference>
<comment type="similarity">
    <text evidence="1">Belongs to the peptidase M4 family.</text>
</comment>
<dbReference type="PROSITE" id="PS50060">
    <property type="entry name" value="MAM_2"/>
    <property type="match status" value="1"/>
</dbReference>
<evidence type="ECO:0000256" key="7">
    <source>
        <dbReference type="ARBA" id="ARBA00023049"/>
    </source>
</evidence>
<proteinExistence type="inferred from homology"/>
<name>A0ABW0BQV9_9ACTN</name>
<keyword evidence="2" id="KW-0645">Protease</keyword>
<dbReference type="InterPro" id="IPR023612">
    <property type="entry name" value="Peptidase_M4"/>
</dbReference>
<dbReference type="SUPFAM" id="SSF52025">
    <property type="entry name" value="PA domain"/>
    <property type="match status" value="1"/>
</dbReference>
<evidence type="ECO:0000256" key="1">
    <source>
        <dbReference type="ARBA" id="ARBA00009388"/>
    </source>
</evidence>
<dbReference type="InterPro" id="IPR003137">
    <property type="entry name" value="PA_domain"/>
</dbReference>
<dbReference type="Gene3D" id="3.10.450.490">
    <property type="match status" value="1"/>
</dbReference>
<dbReference type="Gene3D" id="2.60.120.200">
    <property type="match status" value="1"/>
</dbReference>
<evidence type="ECO:0000313" key="9">
    <source>
        <dbReference type="EMBL" id="MFC5179592.1"/>
    </source>
</evidence>
<dbReference type="Gene3D" id="3.50.30.30">
    <property type="match status" value="1"/>
</dbReference>
<dbReference type="Pfam" id="PF07504">
    <property type="entry name" value="FTP"/>
    <property type="match status" value="1"/>
</dbReference>
<comment type="caution">
    <text evidence="9">The sequence shown here is derived from an EMBL/GenBank/DDBJ whole genome shotgun (WGS) entry which is preliminary data.</text>
</comment>
<keyword evidence="3" id="KW-0479">Metal-binding</keyword>
<evidence type="ECO:0000256" key="6">
    <source>
        <dbReference type="ARBA" id="ARBA00022833"/>
    </source>
</evidence>
<organism evidence="9 10">
    <name type="scientific">Nocardioides taihuensis</name>
    <dbReference type="NCBI Taxonomy" id="1835606"/>
    <lineage>
        <taxon>Bacteria</taxon>
        <taxon>Bacillati</taxon>
        <taxon>Actinomycetota</taxon>
        <taxon>Actinomycetes</taxon>
        <taxon>Propionibacteriales</taxon>
        <taxon>Nocardioidaceae</taxon>
        <taxon>Nocardioides</taxon>
    </lineage>
</organism>
<keyword evidence="6" id="KW-0862">Zinc</keyword>
<dbReference type="EMBL" id="JBHSKD010000029">
    <property type="protein sequence ID" value="MFC5179592.1"/>
    <property type="molecule type" value="Genomic_DNA"/>
</dbReference>
<dbReference type="PANTHER" id="PTHR33794">
    <property type="entry name" value="BACILLOLYSIN"/>
    <property type="match status" value="1"/>
</dbReference>
<keyword evidence="5" id="KW-0378">Hydrolase</keyword>
<dbReference type="InterPro" id="IPR000998">
    <property type="entry name" value="MAM_dom"/>
</dbReference>
<dbReference type="InterPro" id="IPR027268">
    <property type="entry name" value="Peptidase_M4/M1_CTD_sf"/>
</dbReference>
<dbReference type="Pfam" id="PF02868">
    <property type="entry name" value="Peptidase_M4_C"/>
    <property type="match status" value="2"/>
</dbReference>
<evidence type="ECO:0000259" key="8">
    <source>
        <dbReference type="PROSITE" id="PS50060"/>
    </source>
</evidence>
<keyword evidence="10" id="KW-1185">Reference proteome</keyword>
<dbReference type="RefSeq" id="WP_378593892.1">
    <property type="nucleotide sequence ID" value="NZ_JBHSKD010000029.1"/>
</dbReference>
<evidence type="ECO:0000256" key="5">
    <source>
        <dbReference type="ARBA" id="ARBA00022801"/>
    </source>
</evidence>
<reference evidence="10" key="1">
    <citation type="journal article" date="2019" name="Int. J. Syst. Evol. Microbiol.">
        <title>The Global Catalogue of Microorganisms (GCM) 10K type strain sequencing project: providing services to taxonomists for standard genome sequencing and annotation.</title>
        <authorList>
            <consortium name="The Broad Institute Genomics Platform"/>
            <consortium name="The Broad Institute Genome Sequencing Center for Infectious Disease"/>
            <person name="Wu L."/>
            <person name="Ma J."/>
        </authorList>
    </citation>
    <scope>NUCLEOTIDE SEQUENCE [LARGE SCALE GENOMIC DNA]</scope>
    <source>
        <strain evidence="10">DFY41</strain>
    </source>
</reference>
<dbReference type="Proteomes" id="UP001596087">
    <property type="component" value="Unassembled WGS sequence"/>
</dbReference>
<evidence type="ECO:0000256" key="3">
    <source>
        <dbReference type="ARBA" id="ARBA00022723"/>
    </source>
</evidence>
<evidence type="ECO:0000256" key="2">
    <source>
        <dbReference type="ARBA" id="ARBA00022670"/>
    </source>
</evidence>
<dbReference type="InterPro" id="IPR013856">
    <property type="entry name" value="Peptidase_M4_domain"/>
</dbReference>
<dbReference type="InterPro" id="IPR001570">
    <property type="entry name" value="Peptidase_M4_C_domain"/>
</dbReference>
<evidence type="ECO:0000256" key="4">
    <source>
        <dbReference type="ARBA" id="ARBA00022729"/>
    </source>
</evidence>
<dbReference type="Gene3D" id="3.10.170.10">
    <property type="match status" value="1"/>
</dbReference>
<dbReference type="InterPro" id="IPR011096">
    <property type="entry name" value="FTP_domain"/>
</dbReference>
<dbReference type="Pfam" id="PF02225">
    <property type="entry name" value="PA"/>
    <property type="match status" value="1"/>
</dbReference>
<protein>
    <submittedName>
        <fullName evidence="9">M4 family metallopeptidase</fullName>
    </submittedName>
</protein>
<dbReference type="CDD" id="cd04818">
    <property type="entry name" value="PA_subtilisin_1"/>
    <property type="match status" value="1"/>
</dbReference>
<dbReference type="PRINTS" id="PR00730">
    <property type="entry name" value="THERMOLYSIN"/>
</dbReference>
<evidence type="ECO:0000313" key="10">
    <source>
        <dbReference type="Proteomes" id="UP001596087"/>
    </source>
</evidence>
<dbReference type="Gene3D" id="1.10.390.10">
    <property type="entry name" value="Neutral Protease Domain 2"/>
    <property type="match status" value="2"/>
</dbReference>
<keyword evidence="7" id="KW-0482">Metalloprotease</keyword>
<keyword evidence="4" id="KW-0732">Signal</keyword>
<dbReference type="Pfam" id="PF01447">
    <property type="entry name" value="Peptidase_M4"/>
    <property type="match status" value="1"/>
</dbReference>
<accession>A0ABW0BQV9</accession>